<dbReference type="Gene3D" id="3.30.559.30">
    <property type="entry name" value="Nonribosomal peptide synthetase, condensation domain"/>
    <property type="match status" value="8"/>
</dbReference>
<dbReference type="InterPro" id="IPR010071">
    <property type="entry name" value="AA_adenyl_dom"/>
</dbReference>
<evidence type="ECO:0000256" key="2">
    <source>
        <dbReference type="ARBA" id="ARBA00022450"/>
    </source>
</evidence>
<protein>
    <submittedName>
        <fullName evidence="8">Non-ribosomal peptide synthase/polyketide synthase</fullName>
    </submittedName>
</protein>
<dbReference type="InterPro" id="IPR001242">
    <property type="entry name" value="Condensation_dom"/>
</dbReference>
<feature type="compositionally biased region" description="Low complexity" evidence="6">
    <location>
        <begin position="42"/>
        <end position="52"/>
    </location>
</feature>
<dbReference type="PROSITE" id="PS00012">
    <property type="entry name" value="PHOSPHOPANTETHEINE"/>
    <property type="match status" value="5"/>
</dbReference>
<dbReference type="InterPro" id="IPR023213">
    <property type="entry name" value="CAT-like_dom_sf"/>
</dbReference>
<dbReference type="Gene3D" id="1.10.1200.10">
    <property type="entry name" value="ACP-like"/>
    <property type="match status" value="5"/>
</dbReference>
<dbReference type="NCBIfam" id="TIGR01720">
    <property type="entry name" value="NRPS-para261"/>
    <property type="match status" value="3"/>
</dbReference>
<dbReference type="RefSeq" id="WP_201814504.1">
    <property type="nucleotide sequence ID" value="NZ_JAERRH010000002.1"/>
</dbReference>
<dbReference type="Gene3D" id="2.30.38.10">
    <property type="entry name" value="Luciferase, Domain 3"/>
    <property type="match status" value="2"/>
</dbReference>
<dbReference type="SMART" id="SM00823">
    <property type="entry name" value="PKS_PP"/>
    <property type="match status" value="5"/>
</dbReference>
<feature type="region of interest" description="Disordered" evidence="6">
    <location>
        <begin position="3546"/>
        <end position="3570"/>
    </location>
</feature>
<dbReference type="InterPro" id="IPR010060">
    <property type="entry name" value="NRPS_synth"/>
</dbReference>
<dbReference type="PROSITE" id="PS00455">
    <property type="entry name" value="AMP_BINDING"/>
    <property type="match status" value="4"/>
</dbReference>
<dbReference type="CDD" id="cd19531">
    <property type="entry name" value="LCL_NRPS-like"/>
    <property type="match status" value="3"/>
</dbReference>
<dbReference type="Gene3D" id="3.30.300.30">
    <property type="match status" value="5"/>
</dbReference>
<dbReference type="CDD" id="cd17643">
    <property type="entry name" value="A_NRPS_Cytc1-like"/>
    <property type="match status" value="1"/>
</dbReference>
<evidence type="ECO:0000256" key="6">
    <source>
        <dbReference type="SAM" id="MobiDB-lite"/>
    </source>
</evidence>
<reference evidence="8 9" key="1">
    <citation type="submission" date="2021-01" db="EMBL/GenBank/DDBJ databases">
        <title>WGS of actinomycetes isolated from Thailand.</title>
        <authorList>
            <person name="Thawai C."/>
        </authorList>
    </citation>
    <scope>NUCLEOTIDE SEQUENCE [LARGE SCALE GENOMIC DNA]</scope>
    <source>
        <strain evidence="8 9">CH5-8</strain>
    </source>
</reference>
<dbReference type="NCBIfam" id="NF004282">
    <property type="entry name" value="PRK05691.1"/>
    <property type="match status" value="5"/>
</dbReference>
<dbReference type="InterPro" id="IPR000873">
    <property type="entry name" value="AMP-dep_synth/lig_dom"/>
</dbReference>
<feature type="compositionally biased region" description="Polar residues" evidence="6">
    <location>
        <begin position="1"/>
        <end position="10"/>
    </location>
</feature>
<dbReference type="PANTHER" id="PTHR45527">
    <property type="entry name" value="NONRIBOSOMAL PEPTIDE SYNTHETASE"/>
    <property type="match status" value="1"/>
</dbReference>
<dbReference type="CDD" id="cd19543">
    <property type="entry name" value="DCL_NRPS"/>
    <property type="match status" value="2"/>
</dbReference>
<keyword evidence="2" id="KW-0596">Phosphopantetheine</keyword>
<dbReference type="InterPro" id="IPR042099">
    <property type="entry name" value="ANL_N_sf"/>
</dbReference>
<dbReference type="PROSITE" id="PS50075">
    <property type="entry name" value="CARRIER"/>
    <property type="match status" value="5"/>
</dbReference>
<dbReference type="InterPro" id="IPR006162">
    <property type="entry name" value="Ppantetheine_attach_site"/>
</dbReference>
<dbReference type="Pfam" id="PF00501">
    <property type="entry name" value="AMP-binding"/>
    <property type="match status" value="5"/>
</dbReference>
<organism evidence="8 9">
    <name type="scientific">Streptomyces musisoli</name>
    <dbReference type="NCBI Taxonomy" id="2802280"/>
    <lineage>
        <taxon>Bacteria</taxon>
        <taxon>Bacillati</taxon>
        <taxon>Actinomycetota</taxon>
        <taxon>Actinomycetes</taxon>
        <taxon>Kitasatosporales</taxon>
        <taxon>Streptomycetaceae</taxon>
        <taxon>Streptomyces</taxon>
    </lineage>
</organism>
<dbReference type="CDD" id="cd19534">
    <property type="entry name" value="E_NRPS"/>
    <property type="match status" value="3"/>
</dbReference>
<dbReference type="NCBIfam" id="TIGR01733">
    <property type="entry name" value="AA-adenyl-dom"/>
    <property type="match status" value="5"/>
</dbReference>
<feature type="compositionally biased region" description="Basic and acidic residues" evidence="6">
    <location>
        <begin position="16"/>
        <end position="33"/>
    </location>
</feature>
<feature type="domain" description="Carrier" evidence="7">
    <location>
        <begin position="6194"/>
        <end position="6268"/>
    </location>
</feature>
<feature type="region of interest" description="Disordered" evidence="6">
    <location>
        <begin position="6171"/>
        <end position="6198"/>
    </location>
</feature>
<dbReference type="Gene3D" id="3.40.50.980">
    <property type="match status" value="4"/>
</dbReference>
<feature type="region of interest" description="Disordered" evidence="6">
    <location>
        <begin position="6481"/>
        <end position="6533"/>
    </location>
</feature>
<feature type="domain" description="Carrier" evidence="7">
    <location>
        <begin position="3569"/>
        <end position="3643"/>
    </location>
</feature>
<keyword evidence="4" id="KW-0677">Repeat</keyword>
<dbReference type="SMART" id="SM01294">
    <property type="entry name" value="PKS_PP_betabranch"/>
    <property type="match status" value="1"/>
</dbReference>
<sequence length="6763" mass="726209">MTSSTPSNPSGPARRSPRDRAEALPDELREALRRRLAGRAGGAAQAARPGIPRADREHPLPLSFAQQRLWFLDRLRPGDARYNSAVAVRLTGAPDHDALGTALAAVVARHEALRTTFEETDGRPVQRVHPAGPVPLPLRDTGDLDADLLAEYSRPFDLRNGPLLRALLLRESEESHVLILTAHHIVTDGWSMGVVLDELCTAYDALARGSAPELPPVATQYPDFAVWQRERLSGARLERHLAHWRQRLTGAVAPELPLDRPRRGEEAGAGAVHTFTVPAGLTARLRDLAREHHSTLHTALVAATQALLARWSGQDDITVGSLTPGRSRTDLERTVGFFVNTVVLRTRVDASGSFRDLLAEAAGTVNDAFAHGDTPFERIVEAVGAPREAGRNPLFDVMVLLHPDPPAATAPHGLATAPVTVPRQAATFDLSIEFVPDGTALTGLLEYRTDLFDPATAERLAGQLLRLLQGAADAPDRPLGSLPLMSGEEVRRVVHDWNTPAHHTVDDTPYPALFERRAARTPDALALVAGGERLDYATLNSRANRLAHHLIAHGAGPEHLVALRLPRTADMIVAILAVWKSGAGYLPLDPALPGERVRFLLDDARPALVLDETALRAVPATAPDTDPTDADRRAPLHPDHTAYVIYTSGSTGRPKGVAVTHRSAARLLAAHRAGFVAEAGGGPLRVALTASFSFDTSLEGVLLMADGHPLHLVDETTRMDPAALVEYVVEHRVDFLDVTPSYLRQLLPAGLLTDPRHHPRVLMLGGEAVGPALWRELAAHPDVAAHNFYGPTECTVDALSCRIEGGDRPLVGRPLPGVRAYVLDARLQPVPPGVGGELYLAGAQLARGYAGRPGLTAARFLPDPYGPPGTRMYRTGDLARWTADGRLDYLGRADDQVKVRGHRIEPGEIEAALLALPGIAAAAVVALPDAHGHTRLAAYVVPAPGAPGPAPAELRAALREVLPDALVPSSFTSLDALPLTTSGKLDRRALPAPDLEAGDPHREFVAPRTPVEETLAAIWAEVLGLARVGVTDNFFELGGDSILSIQAVSRARAAGLGIGSQDVFRHQTVADLAAAASRRTAAVPAPRRPHEEGPAPLTPVQEWFFATHGPLAHFSMSMLLDLPYDLDEPALERALEAVVARHPALRARFVRTAEGRRQLPGTGPATTLLTRHGPETSPAEAAEAARAALDPETGTLLRAALLTGPERPRLFLTAHHLAVDSVSWRVLLAALEQAYRQAAAGEEPRPEPEHTPFADWARTLADRVRAGDLDDDLPYWTRETAHPRTPLPVDLFGTPLAGSVRTVRTRVDRATTQALLRRVPGVYRTQVNDVLLSALGRVLADWTGADRVTVALEGHGREEDLAEGADLSRTVGWFTTQYPVTLTPAGPDDWGSTLKAVKERLRAVPRRGLSYQALGHLGSPRPEARALGELPLPQVCFTYHGQWEAPAGGDFAPVADVPGRDMDPGAPLDHLLDVSALVTDGELEITWHYSDQVHRPGTVRELADGMVRALAGIARHCARPDAGGRTPSDFPLARLDQAGVDRLAGDGRDVEDLLPLTPLQEGMLFHRLVGGPDDVYVDQAALLLEGVTDLDALALAWQRVTDRTPALRTSVVWEGVPVPLQVVHRRVAVPVTLLDWRETDAGERAERLARLRADDLERGLDLGTAPLMRLTLVRLPDARLHLLWTSHHLILDGWSLAQVLTEVFEEYTALTTGAPPRPTARRPFGDYVRWLAGQDGAAAHAHWSAVLAGFATPTPLPADRVRRPGHETRSAGVHTAGLSAEVSARLARTARAAGLTLGTVVQGVWALLLSRYSAERDVLFGTTVSGRPDDLPGVESMVGMFINTLPTRVRVDGDRTAVAWLAELQEAQAEARRFAAVSLAELTSLSDVPAGSPLFDSMVAFENYPFDQARSAGSAIRLADVSARDATNYPLVLRAYQGERFGFDLAYDPELFDATTVQGIADRLCLLLTELADDPDRPVRTLAWTTAGERRRILADWNGTEEGRPADTLHGLFAAQAARTPHAEAVTCGDDRLDYAGLDARSGQLAHRLAELGAGPERFVALALPRSTDLVVAVLAVLKTGAAYLPIDPALPAERVRQLLADAGPVALVTTTGTRAETTVPVLPLDDPEVRADLTRRPPAAPARPALPESPAYAIYTSGSTGRPKGVVVPHAGVVRLFTRTRHWFGFGPDDVWTLFHSYAFDFSVWELWGPLLHGGRLVIVPEDTARSPEDFLRLLADERVTVLNQTPSAFYPLIRADAELPDVGARLALRTVVFGGEALDVTRLADWYTRHPDTAPRLVNMYGITETTVHVTHAALDRSTVRSGTASPIGTGIPDLRLYVLDDTLQPVPPGAVGELFVAGEGLARGYLNRPGLTATRFPADPFGRPGTRMYRTGDRARWRADGTLEYLGRADQQVKIRGYRIEPGEIEAALHSHPGVAAAAVGVYEDTAGTRRLVAHVVGTGTGDRVTPPPSAAELRAHLEGLLPAHMVPAAYVPMPALPLTVNGKLDRRALPAPGPEGFAADGARTPLRTPAERLVAAAWRDVLGTGEVGADDDFFALGGDSILAVRVTSRLRTAFGTDVSPRLLFTHPTLSDLAAALGEPRPGNLADAIPAAAGDTPAPLSYAQQRLWFLDRFEPGSTEYTTLSVLRLRGPLDTAALGNALDGLVARHEALRTTFAEHDGQARQIVHPPRPVDLPVEDLADSAALDALLDRAAATPFDLAGGPLLRARLARLTADEHVLVLAVHHIVTDGWSIGVLARDLGELYAAALEHRDPELPALPVRYTDYASWQRARADRAESELAYWRRTLDGVTPLELPTDRPRPAVRTRDGALVTFTLPAALTERLRERGRDADATLYMTLVTACQVLLARLAGRQDVTVGTVTAGRERPELHDVVGMFVNTLVLRARVRPELPFRELLAEVRTGVLEAFAHQEVPFERVVDALQPERDTSRTPLFQVMVALHNLDAEPPRLPGLAVEPVTPPVRTATFDLAFDFVAGDDGLTGYLEYNTGLFDAATAEDLAARLRVLLEAAAEDPGQPVGRLPLMTDDERRQVLRQGQGARLPEPDTTFPALFEAQAARTPDHTALAARDTRLGFAALNQRANRLAHHLIAQGAGAEDVVAVRLPRTCDLMVALLAVLKSGAALLCLEPGLPAERADFLLADARPHTLLTDLTTVPWDRLPAHDPTDADRVRPLLPEHTAYIVYTSGSTGRPKGVAVEHRQLVNLCHDHRTGLLAPHTAGGRRLRAALSASFSFDTSWEGPLLLALGHEVHLIDEDVRLDPQAFCAQVAEQRLDLVNVTPSFLRELTSAGLLAPGRHHPRLLLVGGEAVTPAGWRDLVRAERELGVAVYNMYGPTETTVDAVYGRCTDRPDRPVIGRPGGNLRAYVLDGALRPVPPGVPGELYLAGSQVARGYPNRPGLTAARFLADPFGAPGERMYRTGDRVRWDRDGLLEFLGRVDDQVKIRGFRIEPGEVEAALLDHPDVADAAVTAREHAGRLMLVGYVVPADGRVPSADALRLALRRTLPDHMVPAAFVTLARIPRTTSGKTDRRALPAPPAQPDSTTPYVAPRPGAQQRLATIWAEVLGVERVGAHDNFFTLGGDSILSIQIVSRARQAGLALTTKDVFRHQTVAELALRAKESAPRTETADDSAPREAPLTPIQHWYLDGRDPAHKLRFTMTQRLELAPDADGRALRDATDALVRQHAALRTRFRRTADGWRQEVLPEAPEGVFTRHDVAGLDDTALETEVQRLTDEAQTALDPLTGRVVRVLLFDRGPALAGQLVVTAHHLVIDGVSWRILLADLETAHRAAAAGDPVELPATGTAYGHWAARLDRHTRSGALDTDLAYWTRAGAAPAGLPPGRPGPNTHGTAATLTVTLDAETTDALLRKVPETYRTQVNDVLLSALGRTLARWCGRDTVLLGVEGHGREDLFEDLDLSRTVGWFTAEYPLALTADPDAGWHATLRSVKEQLRAVPLHGLSHGALRHLVPGSPLGGAPAPLVGFNYHGQWDTGGADGLFRGSLPPAGRDTDPDEPRPYLLDITGVVQEGRLELGWTYPAAVYDEATVRRLAEGTLTALRDIVAHCARPGAGGRTPSDFPLAGLGQDRLDTLVGTGRHVEDVLPLTPLQSGMLFHGLVDTEHAYFDRTAVRLSGVADPGAFATAWQQVADRTPALRSSVHWHGLPHPVQVVHRRAELPVTHLDWRTLAPAQRAEATERLLTEDRAAGMDLTTAPLTRLTLAALPGDEVLLLWSTHHIVLDGWSTGQLLTEVCERYAALTGGPDPAPPVRRPFADFLHWLREQDETAAERHWADVLAGFTTRTPLPYDRTPAEAHRARSAAAVHHELDARVSRRLRETAARAGLTVNTVLEGAWALLLARSSGRDDVVFGTTVSGRPAELPGVEGMIGMFINTVPTRVRVPAGPVLPWLRGLQERQSDARRFDFLALPRIQAVSEVPSREALFDSMIVFENYPVDESATARTGVRVEEVRADDATTFPWCLRAHLAERLGFDLAYDPALFDPATAERAADRLAALLTALADGFDTDLADLDLLTPADRDLLAAWNTTARRAAPRSPVDLFTEQARRTPDATAVRDGDLSLTYRQLDDWARSLAGRLVAGGLAAEERVALLMDRSAELVVAELAVLMAGGAYVPVDTRAPEERRRILLAQAGAAVRLTAAEVAAARTGTQGERPPSARPARPAHGTGETGKQAPPATPGTGSAGEVPSAATPGTGSAGEVPSAVVPGAGSVGEVPSAATPGTGSAGVQPSAVLPGARSAAGGARSAAEWGAAADPDRLAYVMFTSGSTGLPKAVAVRHRDVTALATDSRFAGGVCDRVLLHSPVAFDAATFEVWAPLLNGGCVVVAPGESVDAALLRRLTGAGELTALWLTAGLFRLLAQDTPDCFRGLAQVWTGGDVVPAQAVRRVLAACPGLTVVDGYGPTETTTFATSHALTDPAAVPGTVPIGRPLDDMRAHLLDARLRPVPPGCPGELYLAGEGVARGYLGRPGDTAARFLADPLGPPGARMYRTGDLARRRPDGTVEFLGRADDQVKIRGFRVEPGEVEAVLAAHPDVVDVAVLAREDRPGAKRLVAYVVGPAGADPGELRAFAGRTLPDYLVPAAFVPLTALPLSRNGKVDRAALPAPDAGTRRARVEPRTETERRTADVFGEVLGSEPPGVEDDFFQLGGDSILSIRLASRLAETFDTDLTPRAVFTHTTPAALAGLLDARQGSGRPALVPVARDAVAPMSHAQQRLWFLQEFEPDGAEYVTALALRLRGTLDADALRAALGAVVARHESLRTTFDSVDGHGIQIVHPPQDVPLPVRDLSRVPEAERESALRRLLAGERTRPFDLREGPLLRAGLIRLAPDEHVLGLALHHIVTDGWSTSVLLGDLAHCYRAELDAEETELPPLPVQYADYAHWQRTAGETGADEHLAYWKEQLAGSAPLDLPTDRPRPAVRTSAGATTRLVLPARTVRRLTRLARDHGTTLFTTLVAAAQTYLARISGAEDIAVGTVTSGRDRPETQSLVGFFVNTLVLRSRAEAERPFTGFLTDVRQTVLDAFAHQDVPFERVVDEVQPVRDTSRSPLFQVMVVLQNTPAAGLDLPGLEVTDVEPDSEQAAFDLTLEFAETGSGALHGLLTYNTDLFDPATAERMAGQLGSLLGAIAEDPGRPLGALPLTSDDELKTLLDQGRGTFRPVPEATLPALFERQAARTPDAVALIDGDRELTYAEVDRAANRLAHRLTRDGVGPERVVALALPRSAATVVAQLAVAKAGGAFLPVDPDYPPQRREFMIRDAGAHLVLDDPAEVWAADGPETAPTDTDRTTPLTPAHPAYVIYTSGSTGTPKGVVVTHRGLASFAAAAAEQYASGPGDRVLQFASPSFDASVLELCVSLLGGAALVTGEEGPLVGERLAEVLAERRISHTLIPPAALATVPPETAAALPHLRTLIVGAEACPADLVDTWAPGRRMINSYGPTEATVVATWTGPLTPGTGAPSIGRPSGATRVRVLDAALRPVPPGVTGELYLAGPGLARGYLGRPGLTAQRFVPDPFGAPGERMYRTGDLVRWTADGRLRFAGRADDQVKLRGFRIEPGEIESALRRSELVRDAVVVVRAEQTPGAPARLVAYVVPAQPSGAGLAVGELRLHLAGLLPPHMVPSVFVPLDRLPLTPSGKTDRRALPAPGPVQAADGPRTAPRTDTERRVARIWADVLGIEEVGADDNFFALGGDSILSMQVVSRLRRDGLHVATRDLFTHQTVAELATVVRTAPRRSDDGPVTGEVPLTPIQEWFLTTPRAAHHHFNQSALLELDGTPDPEALRAALDALLDHHDALRMRFTREADGWRQFNPPPAAGQDILVGHDLTGLSAEDADAAMAKAADELHAGFDLAHGPQLRAALFTGAPDRPAFLLLVAHHLVVDAVSWRILRDDLETAYRQARQGGPVTLGERGTSFREWSRRLAAHVAEGGLDHELPHWQQAVDTDANATDPAPVSDTEPTAADPVPVSGAEPTAADPVPASDTEPTAADPVPASEAGPAAVVSVELGEEDTTALLRSAPTAYRTRVNDVLLAALALALARWTGHDRVRFDLEGHGREDLLDGVDLSRTVGWFTTVYPVAVEVPDAGDLGPDRDWRSLVKSVRRQLRAVPGNGIGFGALRTFGPPEVRERLGARAHGQVVFNYLGQWDARPETADGGLVRAEHGSFGQDHDPRDPGSHPVEVVGAVQHGRLAFTWHHRPAVHDTETVRRVAEEFAEALRHLARHARGGR</sequence>
<feature type="region of interest" description="Disordered" evidence="6">
    <location>
        <begin position="4682"/>
        <end position="4768"/>
    </location>
</feature>
<keyword evidence="5" id="KW-0045">Antibiotic biosynthesis</keyword>
<comment type="cofactor">
    <cofactor evidence="1">
        <name>pantetheine 4'-phosphate</name>
        <dbReference type="ChEBI" id="CHEBI:47942"/>
    </cofactor>
</comment>
<dbReference type="NCBIfam" id="NF003417">
    <property type="entry name" value="PRK04813.1"/>
    <property type="match status" value="6"/>
</dbReference>
<dbReference type="InterPro" id="IPR020806">
    <property type="entry name" value="PKS_PP-bd"/>
</dbReference>
<feature type="region of interest" description="Disordered" evidence="6">
    <location>
        <begin position="1156"/>
        <end position="1177"/>
    </location>
</feature>
<dbReference type="EMBL" id="JAERRH010000002">
    <property type="protein sequence ID" value="MBL1104055.1"/>
    <property type="molecule type" value="Genomic_DNA"/>
</dbReference>
<feature type="domain" description="Carrier" evidence="7">
    <location>
        <begin position="5153"/>
        <end position="5228"/>
    </location>
</feature>
<dbReference type="SUPFAM" id="SSF56801">
    <property type="entry name" value="Acetyl-CoA synthetase-like"/>
    <property type="match status" value="5"/>
</dbReference>
<comment type="caution">
    <text evidence="8">The sequence shown here is derived from an EMBL/GenBank/DDBJ whole genome shotgun (WGS) entry which is preliminary data.</text>
</comment>
<evidence type="ECO:0000256" key="5">
    <source>
        <dbReference type="ARBA" id="ARBA00023194"/>
    </source>
</evidence>
<evidence type="ECO:0000313" key="9">
    <source>
        <dbReference type="Proteomes" id="UP000621386"/>
    </source>
</evidence>
<dbReference type="SUPFAM" id="SSF52777">
    <property type="entry name" value="CoA-dependent acyltransferases"/>
    <property type="match status" value="16"/>
</dbReference>
<dbReference type="Gene3D" id="3.40.50.12780">
    <property type="entry name" value="N-terminal domain of ligase-like"/>
    <property type="match status" value="4"/>
</dbReference>
<dbReference type="InterPro" id="IPR020845">
    <property type="entry name" value="AMP-binding_CS"/>
</dbReference>
<dbReference type="PANTHER" id="PTHR45527:SF1">
    <property type="entry name" value="FATTY ACID SYNTHASE"/>
    <property type="match status" value="1"/>
</dbReference>
<name>A0ABS1NVV6_9ACTN</name>
<dbReference type="Pfam" id="PF00668">
    <property type="entry name" value="Condensation"/>
    <property type="match status" value="8"/>
</dbReference>
<dbReference type="Gene3D" id="3.30.559.10">
    <property type="entry name" value="Chloramphenicol acetyltransferase-like domain"/>
    <property type="match status" value="8"/>
</dbReference>
<dbReference type="InterPro" id="IPR025110">
    <property type="entry name" value="AMP-bd_C"/>
</dbReference>
<feature type="compositionally biased region" description="Low complexity" evidence="6">
    <location>
        <begin position="1159"/>
        <end position="1170"/>
    </location>
</feature>
<dbReference type="InterPro" id="IPR036736">
    <property type="entry name" value="ACP-like_sf"/>
</dbReference>
<evidence type="ECO:0000256" key="1">
    <source>
        <dbReference type="ARBA" id="ARBA00001957"/>
    </source>
</evidence>
<dbReference type="Proteomes" id="UP000621386">
    <property type="component" value="Unassembled WGS sequence"/>
</dbReference>
<dbReference type="CDD" id="cd05930">
    <property type="entry name" value="A_NRPS"/>
    <property type="match status" value="2"/>
</dbReference>
<accession>A0ABS1NVV6</accession>
<dbReference type="CDD" id="cd12117">
    <property type="entry name" value="A_NRPS_Srf_like"/>
    <property type="match status" value="1"/>
</dbReference>
<feature type="domain" description="Carrier" evidence="7">
    <location>
        <begin position="2529"/>
        <end position="2604"/>
    </location>
</feature>
<dbReference type="Pfam" id="PF13193">
    <property type="entry name" value="AMP-binding_C"/>
    <property type="match status" value="5"/>
</dbReference>
<gene>
    <name evidence="8" type="ORF">JK361_05445</name>
</gene>
<dbReference type="InterPro" id="IPR045851">
    <property type="entry name" value="AMP-bd_C_sf"/>
</dbReference>
<evidence type="ECO:0000256" key="3">
    <source>
        <dbReference type="ARBA" id="ARBA00022553"/>
    </source>
</evidence>
<feature type="domain" description="Carrier" evidence="7">
    <location>
        <begin position="1006"/>
        <end position="1080"/>
    </location>
</feature>
<dbReference type="Pfam" id="PF00550">
    <property type="entry name" value="PP-binding"/>
    <property type="match status" value="5"/>
</dbReference>
<evidence type="ECO:0000313" key="8">
    <source>
        <dbReference type="EMBL" id="MBL1104055.1"/>
    </source>
</evidence>
<dbReference type="InterPro" id="IPR009081">
    <property type="entry name" value="PP-bd_ACP"/>
</dbReference>
<keyword evidence="9" id="KW-1185">Reference proteome</keyword>
<proteinExistence type="predicted"/>
<dbReference type="SUPFAM" id="SSF47336">
    <property type="entry name" value="ACP-like"/>
    <property type="match status" value="5"/>
</dbReference>
<keyword evidence="3" id="KW-0597">Phosphoprotein</keyword>
<evidence type="ECO:0000256" key="4">
    <source>
        <dbReference type="ARBA" id="ARBA00022737"/>
    </source>
</evidence>
<evidence type="ECO:0000259" key="7">
    <source>
        <dbReference type="PROSITE" id="PS50075"/>
    </source>
</evidence>
<feature type="region of interest" description="Disordered" evidence="6">
    <location>
        <begin position="1"/>
        <end position="59"/>
    </location>
</feature>